<dbReference type="AlphaFoldDB" id="A0A8S3AND3"/>
<dbReference type="EMBL" id="CAJOBI010166256">
    <property type="protein sequence ID" value="CAF4870856.1"/>
    <property type="molecule type" value="Genomic_DNA"/>
</dbReference>
<sequence length="61" mass="6897">LKHVPKFLATTKQVSIADPDLQAKLAEKQERASRKRQEIEEARRLASSRIGHRASTKPATF</sequence>
<accession>A0A8S3AND3</accession>
<dbReference type="Proteomes" id="UP000676336">
    <property type="component" value="Unassembled WGS sequence"/>
</dbReference>
<dbReference type="EMBL" id="CAJOBI010125355">
    <property type="protein sequence ID" value="CAF4698527.1"/>
    <property type="molecule type" value="Genomic_DNA"/>
</dbReference>
<gene>
    <name evidence="2" type="ORF">SMN809_LOCUS42962</name>
    <name evidence="3" type="ORF">SMN809_LOCUS50336</name>
</gene>
<feature type="region of interest" description="Disordered" evidence="1">
    <location>
        <begin position="26"/>
        <end position="61"/>
    </location>
</feature>
<feature type="non-terminal residue" evidence="2">
    <location>
        <position position="1"/>
    </location>
</feature>
<evidence type="ECO:0000313" key="4">
    <source>
        <dbReference type="Proteomes" id="UP000676336"/>
    </source>
</evidence>
<feature type="compositionally biased region" description="Basic and acidic residues" evidence="1">
    <location>
        <begin position="26"/>
        <end position="44"/>
    </location>
</feature>
<reference evidence="2" key="1">
    <citation type="submission" date="2021-02" db="EMBL/GenBank/DDBJ databases">
        <authorList>
            <person name="Nowell W R."/>
        </authorList>
    </citation>
    <scope>NUCLEOTIDE SEQUENCE</scope>
</reference>
<feature type="non-terminal residue" evidence="2">
    <location>
        <position position="61"/>
    </location>
</feature>
<proteinExistence type="predicted"/>
<evidence type="ECO:0000313" key="3">
    <source>
        <dbReference type="EMBL" id="CAF4870856.1"/>
    </source>
</evidence>
<evidence type="ECO:0000313" key="2">
    <source>
        <dbReference type="EMBL" id="CAF4698527.1"/>
    </source>
</evidence>
<organism evidence="2 4">
    <name type="scientific">Rotaria magnacalcarata</name>
    <dbReference type="NCBI Taxonomy" id="392030"/>
    <lineage>
        <taxon>Eukaryota</taxon>
        <taxon>Metazoa</taxon>
        <taxon>Spiralia</taxon>
        <taxon>Gnathifera</taxon>
        <taxon>Rotifera</taxon>
        <taxon>Eurotatoria</taxon>
        <taxon>Bdelloidea</taxon>
        <taxon>Philodinida</taxon>
        <taxon>Philodinidae</taxon>
        <taxon>Rotaria</taxon>
    </lineage>
</organism>
<comment type="caution">
    <text evidence="2">The sequence shown here is derived from an EMBL/GenBank/DDBJ whole genome shotgun (WGS) entry which is preliminary data.</text>
</comment>
<evidence type="ECO:0000256" key="1">
    <source>
        <dbReference type="SAM" id="MobiDB-lite"/>
    </source>
</evidence>
<name>A0A8S3AND3_9BILA</name>
<protein>
    <submittedName>
        <fullName evidence="2">Uncharacterized protein</fullName>
    </submittedName>
</protein>